<organism evidence="2 3">
    <name type="scientific">Candidatus Gottesmanbacteria bacterium RIFCSPLOWO2_01_FULL_43_11b</name>
    <dbReference type="NCBI Taxonomy" id="1798392"/>
    <lineage>
        <taxon>Bacteria</taxon>
        <taxon>Candidatus Gottesmaniibacteriota</taxon>
    </lineage>
</organism>
<evidence type="ECO:0000313" key="3">
    <source>
        <dbReference type="Proteomes" id="UP000178759"/>
    </source>
</evidence>
<sequence>MKTVGTLLKETRVVKGYTLDDVEAATKIRANFLAAIEADDFRRLPTPAVVRGFVNNYAEFLGLNSQTILAFLRRQIRDVPRTSLLPKQPSIAFTRPFLQLTPTKFLLLLVGGLVVIFLLYLGLQYRQLKQPPALSLEQPADQLVSREKRIEVIGRTDSDATVMVNNVSILVRSDGRFYDTVNLEPGVNKISVVATSRFGKITTETREVGYQP</sequence>
<dbReference type="STRING" id="1798392.A3A79_03520"/>
<dbReference type="Pfam" id="PF13413">
    <property type="entry name" value="HTH_25"/>
    <property type="match status" value="1"/>
</dbReference>
<dbReference type="EMBL" id="MFJV01000001">
    <property type="protein sequence ID" value="OGG24230.1"/>
    <property type="molecule type" value="Genomic_DNA"/>
</dbReference>
<evidence type="ECO:0008006" key="4">
    <source>
        <dbReference type="Google" id="ProtNLM"/>
    </source>
</evidence>
<evidence type="ECO:0000256" key="1">
    <source>
        <dbReference type="SAM" id="Phobius"/>
    </source>
</evidence>
<dbReference type="GO" id="GO:0003677">
    <property type="term" value="F:DNA binding"/>
    <property type="evidence" value="ECO:0007669"/>
    <property type="project" value="InterPro"/>
</dbReference>
<keyword evidence="1" id="KW-0472">Membrane</keyword>
<dbReference type="InterPro" id="IPR050400">
    <property type="entry name" value="Bact_Cytoskel_RodZ"/>
</dbReference>
<gene>
    <name evidence="2" type="ORF">A3A79_03520</name>
</gene>
<protein>
    <recommendedName>
        <fullName evidence="4">DUF4115 domain-containing protein</fullName>
    </recommendedName>
</protein>
<proteinExistence type="predicted"/>
<dbReference type="Proteomes" id="UP000178759">
    <property type="component" value="Unassembled WGS sequence"/>
</dbReference>
<dbReference type="Gene3D" id="1.10.260.40">
    <property type="entry name" value="lambda repressor-like DNA-binding domains"/>
    <property type="match status" value="1"/>
</dbReference>
<dbReference type="InterPro" id="IPR010982">
    <property type="entry name" value="Lambda_DNA-bd_dom_sf"/>
</dbReference>
<keyword evidence="1" id="KW-0812">Transmembrane</keyword>
<name>A0A1F6AHL6_9BACT</name>
<keyword evidence="1" id="KW-1133">Transmembrane helix</keyword>
<comment type="caution">
    <text evidence="2">The sequence shown here is derived from an EMBL/GenBank/DDBJ whole genome shotgun (WGS) entry which is preliminary data.</text>
</comment>
<dbReference type="Pfam" id="PF09136">
    <property type="entry name" value="Glucodextran_B"/>
    <property type="match status" value="1"/>
</dbReference>
<reference evidence="2 3" key="1">
    <citation type="journal article" date="2016" name="Nat. Commun.">
        <title>Thousands of microbial genomes shed light on interconnected biogeochemical processes in an aquifer system.</title>
        <authorList>
            <person name="Anantharaman K."/>
            <person name="Brown C.T."/>
            <person name="Hug L.A."/>
            <person name="Sharon I."/>
            <person name="Castelle C.J."/>
            <person name="Probst A.J."/>
            <person name="Thomas B.C."/>
            <person name="Singh A."/>
            <person name="Wilkins M.J."/>
            <person name="Karaoz U."/>
            <person name="Brodie E.L."/>
            <person name="Williams K.H."/>
            <person name="Hubbard S.S."/>
            <person name="Banfield J.F."/>
        </authorList>
    </citation>
    <scope>NUCLEOTIDE SEQUENCE [LARGE SCALE GENOMIC DNA]</scope>
</reference>
<evidence type="ECO:0000313" key="2">
    <source>
        <dbReference type="EMBL" id="OGG24230.1"/>
    </source>
</evidence>
<dbReference type="PANTHER" id="PTHR34475">
    <property type="match status" value="1"/>
</dbReference>
<dbReference type="PANTHER" id="PTHR34475:SF1">
    <property type="entry name" value="CYTOSKELETON PROTEIN RODZ"/>
    <property type="match status" value="1"/>
</dbReference>
<dbReference type="InterPro" id="IPR013783">
    <property type="entry name" value="Ig-like_fold"/>
</dbReference>
<accession>A0A1F6AHL6</accession>
<dbReference type="Gene3D" id="2.60.40.10">
    <property type="entry name" value="Immunoglobulins"/>
    <property type="match status" value="1"/>
</dbReference>
<feature type="transmembrane region" description="Helical" evidence="1">
    <location>
        <begin position="105"/>
        <end position="123"/>
    </location>
</feature>
<dbReference type="AlphaFoldDB" id="A0A1F6AHL6"/>